<keyword evidence="1" id="KW-0732">Signal</keyword>
<dbReference type="EMBL" id="DF977465">
    <property type="protein sequence ID" value="GAP86573.2"/>
    <property type="molecule type" value="Genomic_DNA"/>
</dbReference>
<feature type="chain" id="PRO_5012348307" evidence="1">
    <location>
        <begin position="22"/>
        <end position="318"/>
    </location>
</feature>
<dbReference type="GO" id="GO:0000329">
    <property type="term" value="C:fungal-type vacuole membrane"/>
    <property type="evidence" value="ECO:0007669"/>
    <property type="project" value="TreeGrafter"/>
</dbReference>
<dbReference type="PANTHER" id="PTHR10900:SF77">
    <property type="entry name" value="FI19380P1"/>
    <property type="match status" value="1"/>
</dbReference>
<gene>
    <name evidence="3" type="ORF">SAMD00023353_2001750</name>
</gene>
<dbReference type="OrthoDB" id="286301at2759"/>
<dbReference type="STRING" id="77044.A0A1W2TEV3"/>
<dbReference type="AlphaFoldDB" id="A0A1W2TEV3"/>
<organism evidence="3">
    <name type="scientific">Rosellinia necatrix</name>
    <name type="common">White root-rot fungus</name>
    <dbReference type="NCBI Taxonomy" id="77044"/>
    <lineage>
        <taxon>Eukaryota</taxon>
        <taxon>Fungi</taxon>
        <taxon>Dikarya</taxon>
        <taxon>Ascomycota</taxon>
        <taxon>Pezizomycotina</taxon>
        <taxon>Sordariomycetes</taxon>
        <taxon>Xylariomycetidae</taxon>
        <taxon>Xylariales</taxon>
        <taxon>Xylariaceae</taxon>
        <taxon>Rosellinia</taxon>
    </lineage>
</organism>
<dbReference type="GO" id="GO:0016236">
    <property type="term" value="P:macroautophagy"/>
    <property type="evidence" value="ECO:0007669"/>
    <property type="project" value="TreeGrafter"/>
</dbReference>
<dbReference type="PANTHER" id="PTHR10900">
    <property type="entry name" value="PERIOSTIN-RELATED"/>
    <property type="match status" value="1"/>
</dbReference>
<dbReference type="SUPFAM" id="SSF82153">
    <property type="entry name" value="FAS1 domain"/>
    <property type="match status" value="2"/>
</dbReference>
<evidence type="ECO:0000256" key="1">
    <source>
        <dbReference type="SAM" id="SignalP"/>
    </source>
</evidence>
<dbReference type="InterPro" id="IPR050904">
    <property type="entry name" value="Adhesion/Biosynth-related"/>
</dbReference>
<dbReference type="InterPro" id="IPR000782">
    <property type="entry name" value="FAS1_domain"/>
</dbReference>
<evidence type="ECO:0000259" key="2">
    <source>
        <dbReference type="PROSITE" id="PS50213"/>
    </source>
</evidence>
<dbReference type="Proteomes" id="UP000054516">
    <property type="component" value="Unassembled WGS sequence"/>
</dbReference>
<keyword evidence="4" id="KW-1185">Reference proteome</keyword>
<accession>A0A1W2TEV3</accession>
<dbReference type="Gene3D" id="2.30.180.10">
    <property type="entry name" value="FAS1 domain"/>
    <property type="match status" value="2"/>
</dbReference>
<evidence type="ECO:0000313" key="3">
    <source>
        <dbReference type="EMBL" id="GAP86573.2"/>
    </source>
</evidence>
<dbReference type="InterPro" id="IPR036378">
    <property type="entry name" value="FAS1_dom_sf"/>
</dbReference>
<dbReference type="Pfam" id="PF02469">
    <property type="entry name" value="Fasciclin"/>
    <property type="match status" value="1"/>
</dbReference>
<dbReference type="SMART" id="SM00554">
    <property type="entry name" value="FAS1"/>
    <property type="match status" value="2"/>
</dbReference>
<reference evidence="3" key="1">
    <citation type="submission" date="2016-03" db="EMBL/GenBank/DDBJ databases">
        <title>Draft genome sequence of Rosellinia necatrix.</title>
        <authorList>
            <person name="Kanematsu S."/>
        </authorList>
    </citation>
    <scope>NUCLEOTIDE SEQUENCE [LARGE SCALE GENOMIC DNA]</scope>
    <source>
        <strain evidence="3">W97</strain>
    </source>
</reference>
<name>A0A1W2TEV3_ROSNE</name>
<feature type="signal peptide" evidence="1">
    <location>
        <begin position="1"/>
        <end position="21"/>
    </location>
</feature>
<feature type="domain" description="FAS1" evidence="2">
    <location>
        <begin position="193"/>
        <end position="318"/>
    </location>
</feature>
<protein>
    <submittedName>
        <fullName evidence="3">Putative beta-ig-h3 fasciclin protein</fullName>
    </submittedName>
</protein>
<evidence type="ECO:0000313" key="4">
    <source>
        <dbReference type="Proteomes" id="UP000054516"/>
    </source>
</evidence>
<dbReference type="OMA" id="YATNNTQ"/>
<dbReference type="PROSITE" id="PS50213">
    <property type="entry name" value="FAS1"/>
    <property type="match status" value="1"/>
</dbReference>
<sequence length="318" mass="33325">MLLKPWASTLFLLGLTSPVASRSDRGLIDTLVASGASKFAAHIKSDPDVLQLFLSGQFQTLFAPDDTAFDDAALQARDLTPTQRQMLAFHAVRGETSLGIASRAIPGSVFETANESPLLGGRGQRIVTDTRPANVTVFTKRWNHQPDQRRETDAGSGPLLKITTGLGRATNVIKGDIEYDGGLIHITDSYFTLPQSLSSTSQVTGQVGFSGLLTDSDMGGALDATSSVTVFIPSNAAFAAAAAANATGAPAPELLSGHVVAGDVKYLPDLVDGSFLRAQTGEVLAVSVRDGIYYVNGARITQANLVIANGVAHVVDKT</sequence>
<proteinExistence type="predicted"/>